<dbReference type="GO" id="GO:0008270">
    <property type="term" value="F:zinc ion binding"/>
    <property type="evidence" value="ECO:0007669"/>
    <property type="project" value="UniProtKB-UniRule"/>
</dbReference>
<dbReference type="PANTHER" id="PTHR11079:SF202">
    <property type="entry name" value="TRNA-SPECIFIC ADENOSINE DEAMINASE"/>
    <property type="match status" value="1"/>
</dbReference>
<feature type="binding site" evidence="8">
    <location>
        <position position="76"/>
    </location>
    <ligand>
        <name>Zn(2+)</name>
        <dbReference type="ChEBI" id="CHEBI:29105"/>
        <note>catalytic</note>
    </ligand>
</feature>
<dbReference type="HAMAP" id="MF_00972">
    <property type="entry name" value="tRNA_aden_deaminase"/>
    <property type="match status" value="1"/>
</dbReference>
<evidence type="ECO:0000256" key="3">
    <source>
        <dbReference type="ARBA" id="ARBA00022694"/>
    </source>
</evidence>
<dbReference type="EMBL" id="VTPS01000015">
    <property type="protein sequence ID" value="TZE81355.1"/>
    <property type="molecule type" value="Genomic_DNA"/>
</dbReference>
<comment type="function">
    <text evidence="8">Catalyzes the deamination of adenosine to inosine at the wobble position 34 of tRNA(Arg2).</text>
</comment>
<dbReference type="Proteomes" id="UP000322976">
    <property type="component" value="Unassembled WGS sequence"/>
</dbReference>
<dbReference type="SUPFAM" id="SSF53927">
    <property type="entry name" value="Cytidine deaminase-like"/>
    <property type="match status" value="1"/>
</dbReference>
<evidence type="ECO:0000256" key="8">
    <source>
        <dbReference type="HAMAP-Rule" id="MF_00972"/>
    </source>
</evidence>
<evidence type="ECO:0000256" key="4">
    <source>
        <dbReference type="ARBA" id="ARBA00022723"/>
    </source>
</evidence>
<sequence>MHEALNEARKALNNGEVPVGAVVVMGDKVVGRGYNMREMLYDATAHAEILAIRDANANLKRWRLEGCTMYVTLEPCPMCAGAIILSRMDMVVIGAQDPRMGFCGSVYNIIEDRRLGKTPEVITGILEDECQRILKDFFNRKR</sequence>
<gene>
    <name evidence="8" type="primary">tadA</name>
    <name evidence="10" type="ORF">FWJ32_10000</name>
</gene>
<dbReference type="InterPro" id="IPR002125">
    <property type="entry name" value="CMP_dCMP_dom"/>
</dbReference>
<accession>A0A5D8Q9B3</accession>
<evidence type="ECO:0000256" key="6">
    <source>
        <dbReference type="ARBA" id="ARBA00022833"/>
    </source>
</evidence>
<keyword evidence="3 8" id="KW-0819">tRNA processing</keyword>
<dbReference type="InterPro" id="IPR016192">
    <property type="entry name" value="APOBEC/CMP_deaminase_Zn-bd"/>
</dbReference>
<dbReference type="PANTHER" id="PTHR11079">
    <property type="entry name" value="CYTOSINE DEAMINASE FAMILY MEMBER"/>
    <property type="match status" value="1"/>
</dbReference>
<dbReference type="FunFam" id="3.40.140.10:FF:000005">
    <property type="entry name" value="tRNA-specific adenosine deaminase"/>
    <property type="match status" value="1"/>
</dbReference>
<dbReference type="PROSITE" id="PS00903">
    <property type="entry name" value="CYT_DCMP_DEAMINASES_1"/>
    <property type="match status" value="1"/>
</dbReference>
<reference evidence="10 11" key="1">
    <citation type="submission" date="2019-08" db="EMBL/GenBank/DDBJ databases">
        <title>Calorimonas adulescens gen. nov., sp. nov., an anaerobic thermophilic bacterium from Sakhalin hot spring.</title>
        <authorList>
            <person name="Khomyakova M.A."/>
            <person name="Merkel A.Y."/>
            <person name="Novikov A."/>
            <person name="Bonch-Osmolovskaya E.A."/>
            <person name="Slobodkin A.I."/>
        </authorList>
    </citation>
    <scope>NUCLEOTIDE SEQUENCE [LARGE SCALE GENOMIC DNA]</scope>
    <source>
        <strain evidence="10 11">A05MB</strain>
    </source>
</reference>
<comment type="caution">
    <text evidence="10">The sequence shown here is derived from an EMBL/GenBank/DDBJ whole genome shotgun (WGS) entry which is preliminary data.</text>
</comment>
<dbReference type="GO" id="GO:0002100">
    <property type="term" value="P:tRNA wobble adenosine to inosine editing"/>
    <property type="evidence" value="ECO:0007669"/>
    <property type="project" value="UniProtKB-UniRule"/>
</dbReference>
<evidence type="ECO:0000256" key="1">
    <source>
        <dbReference type="ARBA" id="ARBA00010669"/>
    </source>
</evidence>
<dbReference type="Gene3D" id="3.40.140.10">
    <property type="entry name" value="Cytidine Deaminase, domain 2"/>
    <property type="match status" value="1"/>
</dbReference>
<feature type="binding site" evidence="8">
    <location>
        <position position="46"/>
    </location>
    <ligand>
        <name>Zn(2+)</name>
        <dbReference type="ChEBI" id="CHEBI:29105"/>
        <note>catalytic</note>
    </ligand>
</feature>
<comment type="subunit">
    <text evidence="2 8">Homodimer.</text>
</comment>
<evidence type="ECO:0000313" key="11">
    <source>
        <dbReference type="Proteomes" id="UP000322976"/>
    </source>
</evidence>
<keyword evidence="6 8" id="KW-0862">Zinc</keyword>
<evidence type="ECO:0000256" key="5">
    <source>
        <dbReference type="ARBA" id="ARBA00022801"/>
    </source>
</evidence>
<organism evidence="10 11">
    <name type="scientific">Calorimonas adulescens</name>
    <dbReference type="NCBI Taxonomy" id="2606906"/>
    <lineage>
        <taxon>Bacteria</taxon>
        <taxon>Bacillati</taxon>
        <taxon>Bacillota</taxon>
        <taxon>Clostridia</taxon>
        <taxon>Thermoanaerobacterales</taxon>
        <taxon>Thermoanaerobacteraceae</taxon>
        <taxon>Calorimonas</taxon>
    </lineage>
</organism>
<dbReference type="CDD" id="cd01285">
    <property type="entry name" value="nucleoside_deaminase"/>
    <property type="match status" value="1"/>
</dbReference>
<evidence type="ECO:0000313" key="10">
    <source>
        <dbReference type="EMBL" id="TZE81355.1"/>
    </source>
</evidence>
<feature type="active site" description="Proton donor" evidence="8">
    <location>
        <position position="48"/>
    </location>
</feature>
<keyword evidence="11" id="KW-1185">Reference proteome</keyword>
<proteinExistence type="inferred from homology"/>
<dbReference type="EC" id="3.5.4.33" evidence="8"/>
<evidence type="ECO:0000256" key="7">
    <source>
        <dbReference type="ARBA" id="ARBA00048045"/>
    </source>
</evidence>
<dbReference type="GO" id="GO:0052717">
    <property type="term" value="F:tRNA-specific adenosine-34 deaminase activity"/>
    <property type="evidence" value="ECO:0007669"/>
    <property type="project" value="UniProtKB-UniRule"/>
</dbReference>
<comment type="cofactor">
    <cofactor evidence="8">
        <name>Zn(2+)</name>
        <dbReference type="ChEBI" id="CHEBI:29105"/>
    </cofactor>
    <text evidence="8">Binds 1 zinc ion per subunit.</text>
</comment>
<keyword evidence="5 8" id="KW-0378">Hydrolase</keyword>
<dbReference type="InterPro" id="IPR016193">
    <property type="entry name" value="Cytidine_deaminase-like"/>
</dbReference>
<dbReference type="AlphaFoldDB" id="A0A5D8Q9B3"/>
<protein>
    <recommendedName>
        <fullName evidence="8">tRNA-specific adenosine deaminase</fullName>
        <ecNumber evidence="8">3.5.4.33</ecNumber>
    </recommendedName>
</protein>
<dbReference type="PROSITE" id="PS51747">
    <property type="entry name" value="CYT_DCMP_DEAMINASES_2"/>
    <property type="match status" value="1"/>
</dbReference>
<keyword evidence="4 8" id="KW-0479">Metal-binding</keyword>
<name>A0A5D8Q9B3_9THEO</name>
<comment type="similarity">
    <text evidence="1">Belongs to the cytidine and deoxycytidylate deaminase family. ADAT2 subfamily.</text>
</comment>
<feature type="binding site" evidence="8">
    <location>
        <position position="79"/>
    </location>
    <ligand>
        <name>Zn(2+)</name>
        <dbReference type="ChEBI" id="CHEBI:29105"/>
        <note>catalytic</note>
    </ligand>
</feature>
<feature type="domain" description="CMP/dCMP-type deaminase" evidence="9">
    <location>
        <begin position="1"/>
        <end position="105"/>
    </location>
</feature>
<evidence type="ECO:0000259" key="9">
    <source>
        <dbReference type="PROSITE" id="PS51747"/>
    </source>
</evidence>
<dbReference type="Pfam" id="PF00383">
    <property type="entry name" value="dCMP_cyt_deam_1"/>
    <property type="match status" value="1"/>
</dbReference>
<dbReference type="InterPro" id="IPR028883">
    <property type="entry name" value="tRNA_aden_deaminase"/>
</dbReference>
<evidence type="ECO:0000256" key="2">
    <source>
        <dbReference type="ARBA" id="ARBA00011738"/>
    </source>
</evidence>
<comment type="catalytic activity">
    <reaction evidence="7 8">
        <text>adenosine(34) in tRNA + H2O + H(+) = inosine(34) in tRNA + NH4(+)</text>
        <dbReference type="Rhea" id="RHEA:43168"/>
        <dbReference type="Rhea" id="RHEA-COMP:10373"/>
        <dbReference type="Rhea" id="RHEA-COMP:10374"/>
        <dbReference type="ChEBI" id="CHEBI:15377"/>
        <dbReference type="ChEBI" id="CHEBI:15378"/>
        <dbReference type="ChEBI" id="CHEBI:28938"/>
        <dbReference type="ChEBI" id="CHEBI:74411"/>
        <dbReference type="ChEBI" id="CHEBI:82852"/>
        <dbReference type="EC" id="3.5.4.33"/>
    </reaction>
</comment>